<evidence type="ECO:0000256" key="2">
    <source>
        <dbReference type="SAM" id="MobiDB-lite"/>
    </source>
</evidence>
<comment type="caution">
    <text evidence="5">The sequence shown here is derived from an EMBL/GenBank/DDBJ whole genome shotgun (WGS) entry which is preliminary data.</text>
</comment>
<keyword evidence="3" id="KW-1133">Transmembrane helix</keyword>
<name>A0ABV9RKY2_9PSEU</name>
<dbReference type="RefSeq" id="WP_274188084.1">
    <property type="nucleotide sequence ID" value="NZ_BAABHN010000036.1"/>
</dbReference>
<dbReference type="EMBL" id="JBHSIM010000036">
    <property type="protein sequence ID" value="MFC4833976.1"/>
    <property type="molecule type" value="Genomic_DNA"/>
</dbReference>
<organism evidence="5 6">
    <name type="scientific">Actinomycetospora chibensis</name>
    <dbReference type="NCBI Taxonomy" id="663606"/>
    <lineage>
        <taxon>Bacteria</taxon>
        <taxon>Bacillati</taxon>
        <taxon>Actinomycetota</taxon>
        <taxon>Actinomycetes</taxon>
        <taxon>Pseudonocardiales</taxon>
        <taxon>Pseudonocardiaceae</taxon>
        <taxon>Actinomycetospora</taxon>
    </lineage>
</organism>
<gene>
    <name evidence="5" type="ORF">ACFPEL_16295</name>
</gene>
<protein>
    <submittedName>
        <fullName evidence="5">LCP family protein</fullName>
    </submittedName>
</protein>
<comment type="similarity">
    <text evidence="1">Belongs to the LytR/CpsA/Psr (LCP) family.</text>
</comment>
<evidence type="ECO:0000256" key="1">
    <source>
        <dbReference type="ARBA" id="ARBA00006068"/>
    </source>
</evidence>
<dbReference type="PANTHER" id="PTHR33392:SF6">
    <property type="entry name" value="POLYISOPRENYL-TEICHOIC ACID--PEPTIDOGLYCAN TEICHOIC ACID TRANSFERASE TAGU"/>
    <property type="match status" value="1"/>
</dbReference>
<feature type="region of interest" description="Disordered" evidence="2">
    <location>
        <begin position="1"/>
        <end position="23"/>
    </location>
</feature>
<evidence type="ECO:0000256" key="3">
    <source>
        <dbReference type="SAM" id="Phobius"/>
    </source>
</evidence>
<accession>A0ABV9RKY2</accession>
<reference evidence="6" key="1">
    <citation type="journal article" date="2019" name="Int. J. Syst. Evol. Microbiol.">
        <title>The Global Catalogue of Microorganisms (GCM) 10K type strain sequencing project: providing services to taxonomists for standard genome sequencing and annotation.</title>
        <authorList>
            <consortium name="The Broad Institute Genomics Platform"/>
            <consortium name="The Broad Institute Genome Sequencing Center for Infectious Disease"/>
            <person name="Wu L."/>
            <person name="Ma J."/>
        </authorList>
    </citation>
    <scope>NUCLEOTIDE SEQUENCE [LARGE SCALE GENOMIC DNA]</scope>
    <source>
        <strain evidence="6">CCUG 50347</strain>
    </source>
</reference>
<evidence type="ECO:0000313" key="6">
    <source>
        <dbReference type="Proteomes" id="UP001595909"/>
    </source>
</evidence>
<keyword evidence="3" id="KW-0812">Transmembrane</keyword>
<dbReference type="Gene3D" id="3.40.630.190">
    <property type="entry name" value="LCP protein"/>
    <property type="match status" value="1"/>
</dbReference>
<evidence type="ECO:0000259" key="4">
    <source>
        <dbReference type="Pfam" id="PF03816"/>
    </source>
</evidence>
<dbReference type="InterPro" id="IPR004474">
    <property type="entry name" value="LytR_CpsA_psr"/>
</dbReference>
<feature type="compositionally biased region" description="Gly residues" evidence="2">
    <location>
        <begin position="7"/>
        <end position="16"/>
    </location>
</feature>
<feature type="transmembrane region" description="Helical" evidence="3">
    <location>
        <begin position="31"/>
        <end position="53"/>
    </location>
</feature>
<proteinExistence type="inferred from homology"/>
<dbReference type="InterPro" id="IPR050922">
    <property type="entry name" value="LytR/CpsA/Psr_CW_biosynth"/>
</dbReference>
<keyword evidence="3" id="KW-0472">Membrane</keyword>
<keyword evidence="6" id="KW-1185">Reference proteome</keyword>
<dbReference type="NCBIfam" id="TIGR00350">
    <property type="entry name" value="lytR_cpsA_psr"/>
    <property type="match status" value="1"/>
</dbReference>
<dbReference type="PANTHER" id="PTHR33392">
    <property type="entry name" value="POLYISOPRENYL-TEICHOIC ACID--PEPTIDOGLYCAN TEICHOIC ACID TRANSFERASE TAGU"/>
    <property type="match status" value="1"/>
</dbReference>
<feature type="domain" description="Cell envelope-related transcriptional attenuator" evidence="4">
    <location>
        <begin position="113"/>
        <end position="254"/>
    </location>
</feature>
<sequence length="358" mass="37479">MSIGSMMGPGGPGGGPDQDEEPARKRRGLRALLVGLIALLVLVLLAAAGIVLVTQHLGSQVGRYPSVFAPIDPSSRPADAAGQTFLLMGTDTRSPEATTGTDAAPDAVFGSTRSDVIMVATIAEDGQSASIISIPRDSWVDVPGRGKNKINAAYAFGGPPLLIETVEQLSRVHIDHFAVIDFAGFAQMTDSVGGIDVNVGQETERDGVVVPAGPQHLNGEQALVYVRERKSLPGGDLDRVRRQQAALRAFVQKTLSSGTLSSPTTAYAAVDSVTRHVGVDDSLSNTGLAQLAFGMRDLRNSAISFLTVPVTGTGDEGGQSVVYLDDGAGRDLWFAVNTDAVPQWVAARPQEQLSATPR</sequence>
<dbReference type="Pfam" id="PF03816">
    <property type="entry name" value="LytR_cpsA_psr"/>
    <property type="match status" value="1"/>
</dbReference>
<evidence type="ECO:0000313" key="5">
    <source>
        <dbReference type="EMBL" id="MFC4833976.1"/>
    </source>
</evidence>
<dbReference type="Proteomes" id="UP001595909">
    <property type="component" value="Unassembled WGS sequence"/>
</dbReference>